<dbReference type="AlphaFoldDB" id="A0A975WQS5"/>
<evidence type="ECO:0000313" key="3">
    <source>
        <dbReference type="Proteomes" id="UP000256780"/>
    </source>
</evidence>
<organism evidence="2 3">
    <name type="scientific">Cupriavidus taiwanensis</name>
    <dbReference type="NCBI Taxonomy" id="164546"/>
    <lineage>
        <taxon>Bacteria</taxon>
        <taxon>Pseudomonadati</taxon>
        <taxon>Pseudomonadota</taxon>
        <taxon>Betaproteobacteria</taxon>
        <taxon>Burkholderiales</taxon>
        <taxon>Burkholderiaceae</taxon>
        <taxon>Cupriavidus</taxon>
    </lineage>
</organism>
<evidence type="ECO:0000256" key="1">
    <source>
        <dbReference type="SAM" id="MobiDB-lite"/>
    </source>
</evidence>
<protein>
    <submittedName>
        <fullName evidence="2">Uncharacterized protein</fullName>
    </submittedName>
</protein>
<sequence>MLAGSGRGPDRRLAGRIRRCIARLVVGAIQRPKPKVSGTGLRPARAPGSGGSTIAHGGERGEPNALARPAGVRAWVALNGALRWHSCGIEVALTPAASGVAPALNPRNGIAQPVLFPLF</sequence>
<name>A0A975WQS5_9BURK</name>
<comment type="caution">
    <text evidence="2">The sequence shown here is derived from an EMBL/GenBank/DDBJ whole genome shotgun (WGS) entry which is preliminary data.</text>
</comment>
<dbReference type="Proteomes" id="UP000256780">
    <property type="component" value="Chromosome CBM2587_a"/>
</dbReference>
<feature type="region of interest" description="Disordered" evidence="1">
    <location>
        <begin position="33"/>
        <end position="65"/>
    </location>
</feature>
<dbReference type="EMBL" id="OFSQ01000001">
    <property type="protein sequence ID" value="SOY40901.1"/>
    <property type="molecule type" value="Genomic_DNA"/>
</dbReference>
<reference evidence="2 3" key="1">
    <citation type="submission" date="2018-01" db="EMBL/GenBank/DDBJ databases">
        <authorList>
            <person name="Clerissi C."/>
        </authorList>
    </citation>
    <scope>NUCLEOTIDE SEQUENCE [LARGE SCALE GENOMIC DNA]</scope>
    <source>
        <strain evidence="2">Cupriavidus sp. LMG 19464</strain>
    </source>
</reference>
<proteinExistence type="predicted"/>
<gene>
    <name evidence="2" type="ORF">CBM2587_A10047</name>
</gene>
<accession>A0A975WQS5</accession>
<evidence type="ECO:0000313" key="2">
    <source>
        <dbReference type="EMBL" id="SOY40901.1"/>
    </source>
</evidence>